<name>A0A231S057_9BACI</name>
<dbReference type="KEGG" id="beo:BEH_25520"/>
<proteinExistence type="predicted"/>
<dbReference type="PANTHER" id="PTHR43072:SF23">
    <property type="entry name" value="UPF0039 PROTEIN C11D3.02C"/>
    <property type="match status" value="1"/>
</dbReference>
<dbReference type="CDD" id="cd04301">
    <property type="entry name" value="NAT_SF"/>
    <property type="match status" value="1"/>
</dbReference>
<accession>A0A231S057</accession>
<geneLocation type="plasmid" evidence="4">
    <name>pbeh3</name>
</geneLocation>
<evidence type="ECO:0000313" key="4">
    <source>
        <dbReference type="Proteomes" id="UP000036202"/>
    </source>
</evidence>
<sequence>MESILKIYNEGIVDRIATLELETKDITYIRQWLFERSERYEVIVAEVEESIAGWASLNPYSHRCAYNGVADLSVYIQRKQRGKGIGKALLKDLEDRAKKSDFHKLVLFTFPFNQAGQSLYKGIGFREVGVFQEQGKLDNKYVDVMAMEKILT</sequence>
<keyword evidence="3" id="KW-0614">Plasmid</keyword>
<accession>A0A2S1M038</accession>
<evidence type="ECO:0000256" key="1">
    <source>
        <dbReference type="ARBA" id="ARBA00022679"/>
    </source>
</evidence>
<dbReference type="Pfam" id="PF00583">
    <property type="entry name" value="Acetyltransf_1"/>
    <property type="match status" value="1"/>
</dbReference>
<reference evidence="3 4" key="1">
    <citation type="journal article" date="2015" name="PLoS ONE">
        <title>Genome Sequence of Bacillus endophyticus and Analysis of Its Companion Mechanism in the Ketogulonigenium vulgare-Bacillus Strain Consortium.</title>
        <authorList>
            <person name="Jia N."/>
            <person name="Du J."/>
            <person name="Ding M.Z."/>
            <person name="Gao F."/>
            <person name="Yuan Y.J."/>
        </authorList>
    </citation>
    <scope>NUCLEOTIDE SEQUENCE [LARGE SCALE GENOMIC DNA]</scope>
    <source>
        <strain evidence="3 4">Hbe603</strain>
        <plasmid evidence="4">pbeh3</plasmid>
    </source>
</reference>
<dbReference type="AlphaFoldDB" id="A0A231S057"/>
<dbReference type="InterPro" id="IPR000182">
    <property type="entry name" value="GNAT_dom"/>
</dbReference>
<dbReference type="OrthoDB" id="9798006at2"/>
<dbReference type="Gene3D" id="3.40.630.30">
    <property type="match status" value="1"/>
</dbReference>
<dbReference type="GO" id="GO:0016747">
    <property type="term" value="F:acyltransferase activity, transferring groups other than amino-acyl groups"/>
    <property type="evidence" value="ECO:0007669"/>
    <property type="project" value="InterPro"/>
</dbReference>
<evidence type="ECO:0000256" key="2">
    <source>
        <dbReference type="ARBA" id="ARBA00023315"/>
    </source>
</evidence>
<dbReference type="PROSITE" id="PS51186">
    <property type="entry name" value="GNAT"/>
    <property type="match status" value="1"/>
</dbReference>
<dbReference type="EMBL" id="CP015325">
    <property type="protein sequence ID" value="AWG44722.1"/>
    <property type="molecule type" value="Genomic_DNA"/>
</dbReference>
<dbReference type="NCBIfam" id="NF040503">
    <property type="entry name" value="resist_ArsN1a"/>
    <property type="match status" value="1"/>
</dbReference>
<keyword evidence="2" id="KW-0012">Acyltransferase</keyword>
<keyword evidence="4" id="KW-1185">Reference proteome</keyword>
<dbReference type="InterPro" id="IPR016181">
    <property type="entry name" value="Acyl_CoA_acyltransferase"/>
</dbReference>
<dbReference type="SUPFAM" id="SSF55729">
    <property type="entry name" value="Acyl-CoA N-acyltransferases (Nat)"/>
    <property type="match status" value="1"/>
</dbReference>
<protein>
    <submittedName>
        <fullName evidence="3">GCN5 family acetyltransferase</fullName>
    </submittedName>
</protein>
<dbReference type="PANTHER" id="PTHR43072">
    <property type="entry name" value="N-ACETYLTRANSFERASE"/>
    <property type="match status" value="1"/>
</dbReference>
<keyword evidence="1 3" id="KW-0808">Transferase</keyword>
<organism evidence="3 4">
    <name type="scientific">Priestia filamentosa</name>
    <dbReference type="NCBI Taxonomy" id="1402861"/>
    <lineage>
        <taxon>Bacteria</taxon>
        <taxon>Bacillati</taxon>
        <taxon>Bacillota</taxon>
        <taxon>Bacilli</taxon>
        <taxon>Bacillales</taxon>
        <taxon>Bacillaceae</taxon>
        <taxon>Priestia</taxon>
    </lineage>
</organism>
<dbReference type="Proteomes" id="UP000036202">
    <property type="component" value="Plasmid pbeh3"/>
</dbReference>
<evidence type="ECO:0000313" key="3">
    <source>
        <dbReference type="EMBL" id="AWG44722.1"/>
    </source>
</evidence>
<gene>
    <name evidence="3" type="ORF">BEH_25520</name>
</gene>